<organism evidence="5 6">
    <name type="scientific">Tanacetum coccineum</name>
    <dbReference type="NCBI Taxonomy" id="301880"/>
    <lineage>
        <taxon>Eukaryota</taxon>
        <taxon>Viridiplantae</taxon>
        <taxon>Streptophyta</taxon>
        <taxon>Embryophyta</taxon>
        <taxon>Tracheophyta</taxon>
        <taxon>Spermatophyta</taxon>
        <taxon>Magnoliopsida</taxon>
        <taxon>eudicotyledons</taxon>
        <taxon>Gunneridae</taxon>
        <taxon>Pentapetalae</taxon>
        <taxon>asterids</taxon>
        <taxon>campanulids</taxon>
        <taxon>Asterales</taxon>
        <taxon>Asteraceae</taxon>
        <taxon>Asteroideae</taxon>
        <taxon>Anthemideae</taxon>
        <taxon>Anthemidinae</taxon>
        <taxon>Tanacetum</taxon>
    </lineage>
</organism>
<accession>A0ABQ5B7C9</accession>
<reference evidence="5" key="1">
    <citation type="journal article" date="2022" name="Int. J. Mol. Sci.">
        <title>Draft Genome of Tanacetum Coccineum: Genomic Comparison of Closely Related Tanacetum-Family Plants.</title>
        <authorList>
            <person name="Yamashiro T."/>
            <person name="Shiraishi A."/>
            <person name="Nakayama K."/>
            <person name="Satake H."/>
        </authorList>
    </citation>
    <scope>NUCLEOTIDE SEQUENCE</scope>
</reference>
<dbReference type="Pfam" id="PF00098">
    <property type="entry name" value="zf-CCHC"/>
    <property type="match status" value="1"/>
</dbReference>
<feature type="coiled-coil region" evidence="2">
    <location>
        <begin position="632"/>
        <end position="659"/>
    </location>
</feature>
<evidence type="ECO:0000256" key="1">
    <source>
        <dbReference type="PROSITE-ProRule" id="PRU00047"/>
    </source>
</evidence>
<feature type="compositionally biased region" description="Low complexity" evidence="3">
    <location>
        <begin position="35"/>
        <end position="44"/>
    </location>
</feature>
<dbReference type="SUPFAM" id="SSF57756">
    <property type="entry name" value="Retrovirus zinc finger-like domains"/>
    <property type="match status" value="1"/>
</dbReference>
<keyword evidence="2" id="KW-0175">Coiled coil</keyword>
<dbReference type="Pfam" id="PF13976">
    <property type="entry name" value="gag_pre-integrs"/>
    <property type="match status" value="1"/>
</dbReference>
<dbReference type="SMART" id="SM00343">
    <property type="entry name" value="ZnF_C2HC"/>
    <property type="match status" value="1"/>
</dbReference>
<keyword evidence="1" id="KW-0862">Zinc</keyword>
<proteinExistence type="predicted"/>
<comment type="caution">
    <text evidence="5">The sequence shown here is derived from an EMBL/GenBank/DDBJ whole genome shotgun (WGS) entry which is preliminary data.</text>
</comment>
<dbReference type="InterPro" id="IPR001878">
    <property type="entry name" value="Znf_CCHC"/>
</dbReference>
<feature type="coiled-coil region" evidence="2">
    <location>
        <begin position="556"/>
        <end position="607"/>
    </location>
</feature>
<keyword evidence="1" id="KW-0863">Zinc-finger</keyword>
<evidence type="ECO:0000256" key="3">
    <source>
        <dbReference type="SAM" id="MobiDB-lite"/>
    </source>
</evidence>
<dbReference type="InterPro" id="IPR036875">
    <property type="entry name" value="Znf_CCHC_sf"/>
</dbReference>
<evidence type="ECO:0000256" key="2">
    <source>
        <dbReference type="SAM" id="Coils"/>
    </source>
</evidence>
<evidence type="ECO:0000313" key="5">
    <source>
        <dbReference type="EMBL" id="GJT10715.1"/>
    </source>
</evidence>
<protein>
    <submittedName>
        <fullName evidence="5">Retrovirus-related pol polyprotein from transposon TNT 1-94</fullName>
    </submittedName>
</protein>
<feature type="region of interest" description="Disordered" evidence="3">
    <location>
        <begin position="35"/>
        <end position="56"/>
    </location>
</feature>
<feature type="compositionally biased region" description="Polar residues" evidence="3">
    <location>
        <begin position="670"/>
        <end position="683"/>
    </location>
</feature>
<name>A0ABQ5B7C9_9ASTR</name>
<dbReference type="Proteomes" id="UP001151760">
    <property type="component" value="Unassembled WGS sequence"/>
</dbReference>
<evidence type="ECO:0000259" key="4">
    <source>
        <dbReference type="PROSITE" id="PS50158"/>
    </source>
</evidence>
<gene>
    <name evidence="5" type="ORF">Tco_0857757</name>
</gene>
<feature type="region of interest" description="Disordered" evidence="3">
    <location>
        <begin position="663"/>
        <end position="683"/>
    </location>
</feature>
<keyword evidence="1" id="KW-0479">Metal-binding</keyword>
<dbReference type="InterPro" id="IPR025724">
    <property type="entry name" value="GAG-pre-integrase_dom"/>
</dbReference>
<dbReference type="EMBL" id="BQNB010013009">
    <property type="protein sequence ID" value="GJT10715.1"/>
    <property type="molecule type" value="Genomic_DNA"/>
</dbReference>
<feature type="domain" description="CCHC-type" evidence="4">
    <location>
        <begin position="86"/>
        <end position="99"/>
    </location>
</feature>
<feature type="coiled-coil region" evidence="2">
    <location>
        <begin position="239"/>
        <end position="266"/>
    </location>
</feature>
<feature type="region of interest" description="Disordered" evidence="3">
    <location>
        <begin position="168"/>
        <end position="189"/>
    </location>
</feature>
<dbReference type="Gene3D" id="4.10.60.10">
    <property type="entry name" value="Zinc finger, CCHC-type"/>
    <property type="match status" value="1"/>
</dbReference>
<reference evidence="5" key="2">
    <citation type="submission" date="2022-01" db="EMBL/GenBank/DDBJ databases">
        <authorList>
            <person name="Yamashiro T."/>
            <person name="Shiraishi A."/>
            <person name="Satake H."/>
            <person name="Nakayama K."/>
        </authorList>
    </citation>
    <scope>NUCLEOTIDE SEQUENCE</scope>
</reference>
<evidence type="ECO:0000313" key="6">
    <source>
        <dbReference type="Proteomes" id="UP001151760"/>
    </source>
</evidence>
<keyword evidence="6" id="KW-1185">Reference proteome</keyword>
<sequence>MVTEDDEMSKEKEIDKLMALISLSFKKIYKSTNNNFRTSSNTSRANQDNSLRINKGTGYDNQRVVNVAGARENVGTQVVQKSGIQCYNCKEYGHVSRECQIPKRVKDVAYHKKKLLLCKQEEVGVQLNAEQADWKDDTDDESDDQELEAHYMYMAQIQEVTPYPVDNSGPIFDAEPLHKDDQDDTDELDQERDLRASLIEKLKYLKKFQAKLDRYHDVNYASKVAIDCAKAKGDLMSYKMESEKSFNEYTRKINDLNQTILDMKKELFAHQETIFIMSQEKEAQIKLYKTREDKELDKVIALENKVKVLDDIVYKTGQSVQIMNMLNRNYKKSFAKPEFLKKAQRANPHLYDIGCYNDNLALMLTPESDEMIRLDKESRSKLSDLIRPFDYDQLNSLYDLFVPQWEKSLEQHYFPKTSKMSHISSNNEFSKESFHKQTTLLEKLMDESIFWDQKCKSSKELFKIKKSVDTIFDGVERCKQTIAKKTYFGNIDPFIQNTIEGNFCPQIRRINADLEKFHLCLNEEMFLNEIDRLSREYYYADHMNAILGVYTDLDEVTNLQCDYLETLEKCEHLEKELSKSRTMSKSFEALQKHAINLELDLQQCKEKIKNDKSFKENQSKEFLKEREQYFEIQDLKAQLQDKEIAISELKKLIEKMKGKSVETKFEKSPVTRQPNAFKSQRQSILGKPATFSDSLEKNDFSKSKSVTKNNVSNDFSKTVTAQILPQNTTSIFKNTNVIAPGMYKVHTKPNQTRTPQLPQDIRKTNKRVSFSTGVIPTTSVSRPQLKNNRMGDRVLPNNSQGKLQEVEDHCTVKFGNDQIAPILCYGDLVQGTITIKRVYYVEGLNHNLSSVGQFCDANLEVAFRKTTCYIRDLKGNDILTGSRGTDLYSITLQDTPTPNLICLMAKATSSQAWLWHRRLSHLNFDTINLLSKNNIVNGL</sequence>
<dbReference type="PROSITE" id="PS50158">
    <property type="entry name" value="ZF_CCHC"/>
    <property type="match status" value="1"/>
</dbReference>